<evidence type="ECO:0000313" key="3">
    <source>
        <dbReference type="EMBL" id="DAD70692.1"/>
    </source>
</evidence>
<sequence length="261" mass="31173">MEQEIWKDVVGYEGLYKVSNYGDIISYQNKVPRHIYQTTTNCGYKQVSLHNNGHRKQIGVHVVVAMAFVDGYFEGAEVNHKDLDKTNNYYKNLEWVTRSGNQKHQFYSYHPDYTPNKCKCCGKEIKNKHSIYCSACEKQRRRENWKPKEYFEEKIKYYSLVQIGKELGVTDNTVRKILRFYSLPFDRKDIIRYRKAVGVYKPTKKELQIPLSEKYVWYKINDECFTATGWAKHLGLDHKRFSRYAQKHTYDEVVEYIKSFM</sequence>
<dbReference type="InterPro" id="IPR010902">
    <property type="entry name" value="NUMOD4"/>
</dbReference>
<dbReference type="Pfam" id="PF13392">
    <property type="entry name" value="HNH_3"/>
    <property type="match status" value="1"/>
</dbReference>
<evidence type="ECO:0000259" key="1">
    <source>
        <dbReference type="Pfam" id="PF07463"/>
    </source>
</evidence>
<organism evidence="3">
    <name type="scientific">Siphoviridae sp. ctKcB20</name>
    <dbReference type="NCBI Taxonomy" id="2827568"/>
    <lineage>
        <taxon>Viruses</taxon>
        <taxon>Duplodnaviria</taxon>
        <taxon>Heunggongvirae</taxon>
        <taxon>Uroviricota</taxon>
        <taxon>Caudoviricetes</taxon>
    </lineage>
</organism>
<dbReference type="Pfam" id="PF07463">
    <property type="entry name" value="NUMOD4"/>
    <property type="match status" value="1"/>
</dbReference>
<evidence type="ECO:0000259" key="2">
    <source>
        <dbReference type="Pfam" id="PF13392"/>
    </source>
</evidence>
<reference evidence="3" key="1">
    <citation type="journal article" date="2021" name="Proc. Natl. Acad. Sci. U.S.A.">
        <title>A Catalog of Tens of Thousands of Viruses from Human Metagenomes Reveals Hidden Associations with Chronic Diseases.</title>
        <authorList>
            <person name="Tisza M.J."/>
            <person name="Buck C.B."/>
        </authorList>
    </citation>
    <scope>NUCLEOTIDE SEQUENCE</scope>
    <source>
        <strain evidence="3">CtKcB20</strain>
    </source>
</reference>
<proteinExistence type="predicted"/>
<protein>
    <submittedName>
        <fullName evidence="3">Homing endonuclease</fullName>
    </submittedName>
</protein>
<dbReference type="Gene3D" id="3.90.75.20">
    <property type="match status" value="1"/>
</dbReference>
<dbReference type="InterPro" id="IPR003615">
    <property type="entry name" value="HNH_nuc"/>
</dbReference>
<feature type="domain" description="HNH nuclease" evidence="2">
    <location>
        <begin position="60"/>
        <end position="102"/>
    </location>
</feature>
<name>A0A8S5LKT1_9CAUD</name>
<dbReference type="SUPFAM" id="SSF54060">
    <property type="entry name" value="His-Me finger endonucleases"/>
    <property type="match status" value="1"/>
</dbReference>
<dbReference type="EMBL" id="BK015870">
    <property type="protein sequence ID" value="DAD70692.1"/>
    <property type="molecule type" value="Genomic_DNA"/>
</dbReference>
<accession>A0A8S5LKT1</accession>
<feature type="domain" description="NUMOD4" evidence="1">
    <location>
        <begin position="4"/>
        <end position="50"/>
    </location>
</feature>
<keyword evidence="3" id="KW-0255">Endonuclease</keyword>
<dbReference type="GO" id="GO:0016788">
    <property type="term" value="F:hydrolase activity, acting on ester bonds"/>
    <property type="evidence" value="ECO:0007669"/>
    <property type="project" value="InterPro"/>
</dbReference>
<dbReference type="GO" id="GO:0004519">
    <property type="term" value="F:endonuclease activity"/>
    <property type="evidence" value="ECO:0007669"/>
    <property type="project" value="UniProtKB-KW"/>
</dbReference>
<dbReference type="InterPro" id="IPR044925">
    <property type="entry name" value="His-Me_finger_sf"/>
</dbReference>
<keyword evidence="3" id="KW-0378">Hydrolase</keyword>
<keyword evidence="3" id="KW-0540">Nuclease</keyword>